<dbReference type="HOGENOM" id="CLU_036110_3_1_5"/>
<dbReference type="GO" id="GO:0004341">
    <property type="term" value="F:gluconolactonase activity"/>
    <property type="evidence" value="ECO:0007669"/>
    <property type="project" value="TreeGrafter"/>
</dbReference>
<accession>Q0C0P2</accession>
<keyword evidence="5" id="KW-1185">Reference proteome</keyword>
<dbReference type="eggNOG" id="COG3386">
    <property type="taxonomic scope" value="Bacteria"/>
</dbReference>
<dbReference type="GO" id="GO:0019853">
    <property type="term" value="P:L-ascorbic acid biosynthetic process"/>
    <property type="evidence" value="ECO:0007669"/>
    <property type="project" value="TreeGrafter"/>
</dbReference>
<feature type="binding site" evidence="2">
    <location>
        <position position="99"/>
    </location>
    <ligand>
        <name>substrate</name>
    </ligand>
</feature>
<comment type="similarity">
    <text evidence="1">Belongs to the SMP-30/CGR1 family.</text>
</comment>
<dbReference type="InterPro" id="IPR013658">
    <property type="entry name" value="SGL"/>
</dbReference>
<dbReference type="GO" id="GO:0005509">
    <property type="term" value="F:calcium ion binding"/>
    <property type="evidence" value="ECO:0007669"/>
    <property type="project" value="TreeGrafter"/>
</dbReference>
<dbReference type="Proteomes" id="UP000001959">
    <property type="component" value="Chromosome"/>
</dbReference>
<dbReference type="Pfam" id="PF08450">
    <property type="entry name" value="SGL"/>
    <property type="match status" value="1"/>
</dbReference>
<dbReference type="PANTHER" id="PTHR10907">
    <property type="entry name" value="REGUCALCIN"/>
    <property type="match status" value="1"/>
</dbReference>
<gene>
    <name evidence="4" type="ordered locus">HNE_2002</name>
</gene>
<dbReference type="InterPro" id="IPR005511">
    <property type="entry name" value="SMP-30"/>
</dbReference>
<dbReference type="AlphaFoldDB" id="Q0C0P2"/>
<reference evidence="4 5" key="1">
    <citation type="journal article" date="2006" name="J. Bacteriol.">
        <title>Comparative genomic evidence for a close relationship between the dimorphic prosthecate bacteria Hyphomonas neptunium and Caulobacter crescentus.</title>
        <authorList>
            <person name="Badger J.H."/>
            <person name="Hoover T.R."/>
            <person name="Brun Y.V."/>
            <person name="Weiner R.M."/>
            <person name="Laub M.T."/>
            <person name="Alexandre G."/>
            <person name="Mrazek J."/>
            <person name="Ren Q."/>
            <person name="Paulsen I.T."/>
            <person name="Nelson K.E."/>
            <person name="Khouri H.M."/>
            <person name="Radune D."/>
            <person name="Sosa J."/>
            <person name="Dodson R.J."/>
            <person name="Sullivan S.A."/>
            <person name="Rosovitz M.J."/>
            <person name="Madupu R."/>
            <person name="Brinkac L.M."/>
            <person name="Durkin A.S."/>
            <person name="Daugherty S.C."/>
            <person name="Kothari S.P."/>
            <person name="Giglio M.G."/>
            <person name="Zhou L."/>
            <person name="Haft D.H."/>
            <person name="Selengut J.D."/>
            <person name="Davidsen T.M."/>
            <person name="Yang Q."/>
            <person name="Zafar N."/>
            <person name="Ward N.L."/>
        </authorList>
    </citation>
    <scope>NUCLEOTIDE SEQUENCE [LARGE SCALE GENOMIC DNA]</scope>
    <source>
        <strain evidence="4 5">ATCC 15444</strain>
    </source>
</reference>
<dbReference type="KEGG" id="hne:HNE_2002"/>
<dbReference type="EMBL" id="CP000158">
    <property type="protein sequence ID" value="ABI76730.1"/>
    <property type="molecule type" value="Genomic_DNA"/>
</dbReference>
<dbReference type="Gene3D" id="2.120.10.30">
    <property type="entry name" value="TolB, C-terminal domain"/>
    <property type="match status" value="1"/>
</dbReference>
<dbReference type="InterPro" id="IPR011042">
    <property type="entry name" value="6-blade_b-propeller_TolB-like"/>
</dbReference>
<organism evidence="4 5">
    <name type="scientific">Hyphomonas neptunium (strain ATCC 15444)</name>
    <dbReference type="NCBI Taxonomy" id="228405"/>
    <lineage>
        <taxon>Bacteria</taxon>
        <taxon>Pseudomonadati</taxon>
        <taxon>Pseudomonadota</taxon>
        <taxon>Alphaproteobacteria</taxon>
        <taxon>Hyphomonadales</taxon>
        <taxon>Hyphomonadaceae</taxon>
        <taxon>Hyphomonas</taxon>
    </lineage>
</organism>
<dbReference type="PANTHER" id="PTHR10907:SF47">
    <property type="entry name" value="REGUCALCIN"/>
    <property type="match status" value="1"/>
</dbReference>
<dbReference type="SUPFAM" id="SSF63829">
    <property type="entry name" value="Calcium-dependent phosphotriesterase"/>
    <property type="match status" value="1"/>
</dbReference>
<name>Q0C0P2_HYPNA</name>
<sequence>MILSPECVAPTGCMQGEAPLWSPSEGFLWWVDVRRAKLHRYNPKTGNTRRYDLPVKASSLALYGGHLLMAADREIGFFDPANEAYERLSILPDEPGSNRTSDGGVAPDGSFWFGTMDDAERDPSGVYYRYGEDKSVTLLRLPSVLVTKTLQFSPDGRTFYTCDTAEAEILAFDVHPETGALSGRRTFASTYDLGGLPYGSTVDSEGGLWVCLHGASRVVRYAPDGTLDKTIILAAPLPTGCAIGGQDMRTLFITTARTGLSFPQLDARPLSGSLFAVEVDVPGLAPRAFGKRETDR</sequence>
<dbReference type="RefSeq" id="WP_011647001.1">
    <property type="nucleotide sequence ID" value="NC_008358.1"/>
</dbReference>
<evidence type="ECO:0000259" key="3">
    <source>
        <dbReference type="Pfam" id="PF08450"/>
    </source>
</evidence>
<keyword evidence="2" id="KW-0479">Metal-binding</keyword>
<feature type="domain" description="SMP-30/Gluconolactonase/LRE-like region" evidence="3">
    <location>
        <begin position="16"/>
        <end position="257"/>
    </location>
</feature>
<evidence type="ECO:0000313" key="5">
    <source>
        <dbReference type="Proteomes" id="UP000001959"/>
    </source>
</evidence>
<comment type="cofactor">
    <cofactor evidence="2">
        <name>Zn(2+)</name>
        <dbReference type="ChEBI" id="CHEBI:29105"/>
    </cofactor>
    <text evidence="2">Binds 1 divalent metal cation per subunit.</text>
</comment>
<feature type="binding site" evidence="2">
    <location>
        <position position="17"/>
    </location>
    <ligand>
        <name>a divalent metal cation</name>
        <dbReference type="ChEBI" id="CHEBI:60240"/>
    </ligand>
</feature>
<evidence type="ECO:0000256" key="2">
    <source>
        <dbReference type="PIRSR" id="PIRSR605511-2"/>
    </source>
</evidence>
<protein>
    <submittedName>
        <fullName evidence="4">Senescence marker protein-30 family protein</fullName>
    </submittedName>
</protein>
<dbReference type="PRINTS" id="PR01790">
    <property type="entry name" value="SMP30FAMILY"/>
</dbReference>
<dbReference type="STRING" id="228405.HNE_2002"/>
<keyword evidence="2" id="KW-0862">Zinc</keyword>
<evidence type="ECO:0000313" key="4">
    <source>
        <dbReference type="EMBL" id="ABI76730.1"/>
    </source>
</evidence>
<proteinExistence type="inferred from homology"/>
<evidence type="ECO:0000256" key="1">
    <source>
        <dbReference type="ARBA" id="ARBA00008853"/>
    </source>
</evidence>